<protein>
    <submittedName>
        <fullName evidence="1">Uncharacterized protein</fullName>
    </submittedName>
</protein>
<name>A0A2P5YAY6_GOSBA</name>
<evidence type="ECO:0000313" key="1">
    <source>
        <dbReference type="EMBL" id="PPS12778.1"/>
    </source>
</evidence>
<dbReference type="EMBL" id="KZ663432">
    <property type="protein sequence ID" value="PPS12778.1"/>
    <property type="molecule type" value="Genomic_DNA"/>
</dbReference>
<accession>A0A2P5YAY6</accession>
<reference evidence="1 2" key="1">
    <citation type="submission" date="2015-01" db="EMBL/GenBank/DDBJ databases">
        <title>Genome of allotetraploid Gossypium barbadense reveals genomic plasticity and fiber elongation in cotton evolution.</title>
        <authorList>
            <person name="Chen X."/>
            <person name="Liu X."/>
            <person name="Zhao B."/>
            <person name="Zheng H."/>
            <person name="Hu Y."/>
            <person name="Lu G."/>
            <person name="Yang C."/>
            <person name="Chen J."/>
            <person name="Shan C."/>
            <person name="Zhang L."/>
            <person name="Zhou Y."/>
            <person name="Wang L."/>
            <person name="Guo W."/>
            <person name="Bai Y."/>
            <person name="Ruan J."/>
            <person name="Shangguan X."/>
            <person name="Mao Y."/>
            <person name="Jiang J."/>
            <person name="Zhu Y."/>
            <person name="Lei J."/>
            <person name="Kang H."/>
            <person name="Chen S."/>
            <person name="He X."/>
            <person name="Wang R."/>
            <person name="Wang Y."/>
            <person name="Chen J."/>
            <person name="Wang L."/>
            <person name="Yu S."/>
            <person name="Wang B."/>
            <person name="Wei J."/>
            <person name="Song S."/>
            <person name="Lu X."/>
            <person name="Gao Z."/>
            <person name="Gu W."/>
            <person name="Deng X."/>
            <person name="Ma D."/>
            <person name="Wang S."/>
            <person name="Liang W."/>
            <person name="Fang L."/>
            <person name="Cai C."/>
            <person name="Zhu X."/>
            <person name="Zhou B."/>
            <person name="Zhang Y."/>
            <person name="Chen Z."/>
            <person name="Xu S."/>
            <person name="Zhu R."/>
            <person name="Wang S."/>
            <person name="Zhang T."/>
            <person name="Zhao G."/>
        </authorList>
    </citation>
    <scope>NUCLEOTIDE SEQUENCE [LARGE SCALE GENOMIC DNA]</scope>
    <source>
        <strain evidence="2">cv. Xinhai21</strain>
        <tissue evidence="1">Leaf</tissue>
    </source>
</reference>
<proteinExistence type="predicted"/>
<sequence length="116" mass="13424">MNGETPLTVLSIFPFGTVEVSHPKFSTFKNTRLGTRAWLKPWKNRGRDTAVRYGPMKVGHDFSKTRDAINPHGRAKWPWMNFIGDHGRGNEKHERARDKAQFCFFDMAVRHARALK</sequence>
<dbReference type="Proteomes" id="UP000239757">
    <property type="component" value="Unassembled WGS sequence"/>
</dbReference>
<gene>
    <name evidence="1" type="ORF">GOBAR_AA07862</name>
</gene>
<organism evidence="1 2">
    <name type="scientific">Gossypium barbadense</name>
    <name type="common">Sea Island cotton</name>
    <name type="synonym">Hibiscus barbadensis</name>
    <dbReference type="NCBI Taxonomy" id="3634"/>
    <lineage>
        <taxon>Eukaryota</taxon>
        <taxon>Viridiplantae</taxon>
        <taxon>Streptophyta</taxon>
        <taxon>Embryophyta</taxon>
        <taxon>Tracheophyta</taxon>
        <taxon>Spermatophyta</taxon>
        <taxon>Magnoliopsida</taxon>
        <taxon>eudicotyledons</taxon>
        <taxon>Gunneridae</taxon>
        <taxon>Pentapetalae</taxon>
        <taxon>rosids</taxon>
        <taxon>malvids</taxon>
        <taxon>Malvales</taxon>
        <taxon>Malvaceae</taxon>
        <taxon>Malvoideae</taxon>
        <taxon>Gossypium</taxon>
    </lineage>
</organism>
<dbReference type="AlphaFoldDB" id="A0A2P5YAY6"/>
<evidence type="ECO:0000313" key="2">
    <source>
        <dbReference type="Proteomes" id="UP000239757"/>
    </source>
</evidence>